<keyword evidence="1" id="KW-0812">Transmembrane</keyword>
<dbReference type="AlphaFoldDB" id="A0A1D9GB21"/>
<dbReference type="EMBL" id="CP017708">
    <property type="protein sequence ID" value="AOY84813.2"/>
    <property type="molecule type" value="Genomic_DNA"/>
</dbReference>
<keyword evidence="1" id="KW-0472">Membrane</keyword>
<name>A0A1D9GB21_MOOP1</name>
<organism evidence="2">
    <name type="scientific">Moorena producens (strain JHB)</name>
    <dbReference type="NCBI Taxonomy" id="1454205"/>
    <lineage>
        <taxon>Bacteria</taxon>
        <taxon>Bacillati</taxon>
        <taxon>Cyanobacteriota</taxon>
        <taxon>Cyanophyceae</taxon>
        <taxon>Coleofasciculales</taxon>
        <taxon>Coleofasciculaceae</taxon>
        <taxon>Moorena</taxon>
    </lineage>
</organism>
<proteinExistence type="predicted"/>
<keyword evidence="1" id="KW-1133">Transmembrane helix</keyword>
<accession>A0A1D9GB21</accession>
<gene>
    <name evidence="2" type="ORF">BJP36_21525</name>
</gene>
<reference evidence="2" key="1">
    <citation type="journal article" date="2017" name="Proc. Natl. Acad. Sci. U.S.A.">
        <title>Comparative genomics uncovers the prolific and distinctive metabolic potential of the cyanobacterial genus Moorea.</title>
        <authorList>
            <person name="Leao T."/>
            <person name="Castelao G."/>
            <person name="Korobeynikov A."/>
            <person name="Monroe E.A."/>
            <person name="Podell S."/>
            <person name="Glukhov E."/>
            <person name="Allen E.E."/>
            <person name="Gerwick W.H."/>
            <person name="Gerwick L."/>
        </authorList>
    </citation>
    <scope>NUCLEOTIDE SEQUENCE</scope>
    <source>
        <strain evidence="2">JHB</strain>
    </source>
</reference>
<feature type="transmembrane region" description="Helical" evidence="1">
    <location>
        <begin position="32"/>
        <end position="53"/>
    </location>
</feature>
<evidence type="ECO:0000256" key="1">
    <source>
        <dbReference type="SAM" id="Phobius"/>
    </source>
</evidence>
<dbReference type="Proteomes" id="UP000176944">
    <property type="component" value="Chromosome"/>
</dbReference>
<protein>
    <submittedName>
        <fullName evidence="2">Uncharacterized protein</fullName>
    </submittedName>
</protein>
<reference evidence="2" key="2">
    <citation type="submission" date="2022-10" db="EMBL/GenBank/DDBJ databases">
        <authorList>
            <person name="Ngo T.-E."/>
        </authorList>
    </citation>
    <scope>NUCLEOTIDE SEQUENCE</scope>
    <source>
        <strain evidence="2">JHB</strain>
    </source>
</reference>
<evidence type="ECO:0000313" key="2">
    <source>
        <dbReference type="EMBL" id="AOY84813.2"/>
    </source>
</evidence>
<sequence length="93" mass="10498">MAIQTVVSKCSITMLKNQQKKTSKHNFPVWQITLPLCGVLIFAIGAITTVYMINGRYLFHLKATPKGLEIMTDVDKREIKNKSKTNQISTSDQ</sequence>